<reference evidence="1 2" key="2">
    <citation type="journal article" date="2023" name="Mol. Biol. Evol.">
        <title>Genomics of Secondarily Temperate Adaptation in the Only Non-Antarctic Icefish.</title>
        <authorList>
            <person name="Rivera-Colon A.G."/>
            <person name="Rayamajhi N."/>
            <person name="Minhas B.F."/>
            <person name="Madrigal G."/>
            <person name="Bilyk K.T."/>
            <person name="Yoon V."/>
            <person name="Hune M."/>
            <person name="Gregory S."/>
            <person name="Cheng C.H.C."/>
            <person name="Catchen J.M."/>
        </authorList>
    </citation>
    <scope>NUCLEOTIDE SEQUENCE [LARGE SCALE GENOMIC DNA]</scope>
    <source>
        <strain evidence="1">JMC-PN-2008</strain>
    </source>
</reference>
<protein>
    <submittedName>
        <fullName evidence="1">Uncharacterized protein</fullName>
    </submittedName>
</protein>
<reference evidence="1 2" key="1">
    <citation type="journal article" date="2023" name="Genes (Basel)">
        <title>Chromosome-Level Genome Assembly and Circadian Gene Repertoire of the Patagonia Blennie Eleginops maclovinus-The Closest Ancestral Proxy of Antarctic Cryonotothenioids.</title>
        <authorList>
            <person name="Cheng C.C."/>
            <person name="Rivera-Colon A.G."/>
            <person name="Minhas B.F."/>
            <person name="Wilson L."/>
            <person name="Rayamajhi N."/>
            <person name="Vargas-Chacoff L."/>
            <person name="Catchen J.M."/>
        </authorList>
    </citation>
    <scope>NUCLEOTIDE SEQUENCE [LARGE SCALE GENOMIC DNA]</scope>
    <source>
        <strain evidence="1">JMC-PN-2008</strain>
    </source>
</reference>
<evidence type="ECO:0000313" key="2">
    <source>
        <dbReference type="Proteomes" id="UP001346869"/>
    </source>
</evidence>
<dbReference type="EMBL" id="JAUZQC010000020">
    <property type="protein sequence ID" value="KAK5853018.1"/>
    <property type="molecule type" value="Genomic_DNA"/>
</dbReference>
<evidence type="ECO:0000313" key="1">
    <source>
        <dbReference type="EMBL" id="KAK5853018.1"/>
    </source>
</evidence>
<sequence length="75" mass="8354">MEGGQQEKSENRDPSCVLIQAGTLNQYQAAKGGTWRNSEGQGHKYQASLLCQIEYWDSGGAEGLWVQIHLNEDNE</sequence>
<comment type="caution">
    <text evidence="1">The sequence shown here is derived from an EMBL/GenBank/DDBJ whole genome shotgun (WGS) entry which is preliminary data.</text>
</comment>
<dbReference type="Proteomes" id="UP001346869">
    <property type="component" value="Unassembled WGS sequence"/>
</dbReference>
<organism evidence="1 2">
    <name type="scientific">Eleginops maclovinus</name>
    <name type="common">Patagonian blennie</name>
    <name type="synonym">Eleginus maclovinus</name>
    <dbReference type="NCBI Taxonomy" id="56733"/>
    <lineage>
        <taxon>Eukaryota</taxon>
        <taxon>Metazoa</taxon>
        <taxon>Chordata</taxon>
        <taxon>Craniata</taxon>
        <taxon>Vertebrata</taxon>
        <taxon>Euteleostomi</taxon>
        <taxon>Actinopterygii</taxon>
        <taxon>Neopterygii</taxon>
        <taxon>Teleostei</taxon>
        <taxon>Neoteleostei</taxon>
        <taxon>Acanthomorphata</taxon>
        <taxon>Eupercaria</taxon>
        <taxon>Perciformes</taxon>
        <taxon>Notothenioidei</taxon>
        <taxon>Eleginopidae</taxon>
        <taxon>Eleginops</taxon>
    </lineage>
</organism>
<proteinExistence type="predicted"/>
<accession>A0AAN8AAM8</accession>
<gene>
    <name evidence="1" type="ORF">PBY51_006842</name>
</gene>
<dbReference type="AlphaFoldDB" id="A0AAN8AAM8"/>
<keyword evidence="2" id="KW-1185">Reference proteome</keyword>
<name>A0AAN8AAM8_ELEMC</name>